<evidence type="ECO:0000256" key="1">
    <source>
        <dbReference type="ARBA" id="ARBA00004651"/>
    </source>
</evidence>
<evidence type="ECO:0000256" key="6">
    <source>
        <dbReference type="ARBA" id="ARBA00023136"/>
    </source>
</evidence>
<gene>
    <name evidence="9" type="ORF">CASFOL_031666</name>
</gene>
<evidence type="ECO:0000313" key="9">
    <source>
        <dbReference type="EMBL" id="KAL3624998.1"/>
    </source>
</evidence>
<name>A0ABD3C5D1_9LAMI</name>
<keyword evidence="10" id="KW-1185">Reference proteome</keyword>
<dbReference type="AlphaFoldDB" id="A0ABD3C5D1"/>
<comment type="subunit">
    <text evidence="7">Homodimer and heterodimers.</text>
</comment>
<reference evidence="10" key="1">
    <citation type="journal article" date="2024" name="IScience">
        <title>Strigolactones Initiate the Formation of Haustorium-like Structures in Castilleja.</title>
        <authorList>
            <person name="Buerger M."/>
            <person name="Peterson D."/>
            <person name="Chory J."/>
        </authorList>
    </citation>
    <scope>NUCLEOTIDE SEQUENCE [LARGE SCALE GENOMIC DNA]</scope>
</reference>
<feature type="domain" description="Casparian strip membrane protein" evidence="8">
    <location>
        <begin position="5"/>
        <end position="139"/>
    </location>
</feature>
<sequence>MAKPSTAIAIRVLAGLCYMIAAIILLLTHQTVRAQSLTIIITSLDWDGLWYCLIVYFIGCFYNFLVIFLPAGSPLWKTVIAIDVILNIAVGASIGVGWEIYTPMKRGYLVARWYPICGVVPYFCSKLLGSLISATFGFTFSISLLMYTLHVIVDPFLIQK</sequence>
<organism evidence="9 10">
    <name type="scientific">Castilleja foliolosa</name>
    <dbReference type="NCBI Taxonomy" id="1961234"/>
    <lineage>
        <taxon>Eukaryota</taxon>
        <taxon>Viridiplantae</taxon>
        <taxon>Streptophyta</taxon>
        <taxon>Embryophyta</taxon>
        <taxon>Tracheophyta</taxon>
        <taxon>Spermatophyta</taxon>
        <taxon>Magnoliopsida</taxon>
        <taxon>eudicotyledons</taxon>
        <taxon>Gunneridae</taxon>
        <taxon>Pentapetalae</taxon>
        <taxon>asterids</taxon>
        <taxon>lamiids</taxon>
        <taxon>Lamiales</taxon>
        <taxon>Orobanchaceae</taxon>
        <taxon>Pedicularideae</taxon>
        <taxon>Castillejinae</taxon>
        <taxon>Castilleja</taxon>
    </lineage>
</organism>
<comment type="similarity">
    <text evidence="2 7">Belongs to the Casparian strip membrane proteins (CASP) family.</text>
</comment>
<feature type="transmembrane region" description="Helical" evidence="7">
    <location>
        <begin position="48"/>
        <end position="69"/>
    </location>
</feature>
<dbReference type="Pfam" id="PF04535">
    <property type="entry name" value="CASP_dom"/>
    <property type="match status" value="1"/>
</dbReference>
<evidence type="ECO:0000259" key="8">
    <source>
        <dbReference type="Pfam" id="PF04535"/>
    </source>
</evidence>
<keyword evidence="3 7" id="KW-1003">Cell membrane</keyword>
<dbReference type="NCBIfam" id="TIGR01569">
    <property type="entry name" value="A_tha_TIGR01569"/>
    <property type="match status" value="1"/>
</dbReference>
<evidence type="ECO:0000256" key="7">
    <source>
        <dbReference type="RuleBase" id="RU361233"/>
    </source>
</evidence>
<dbReference type="GO" id="GO:0005886">
    <property type="term" value="C:plasma membrane"/>
    <property type="evidence" value="ECO:0007669"/>
    <property type="project" value="UniProtKB-SubCell"/>
</dbReference>
<comment type="subcellular location">
    <subcellularLocation>
        <location evidence="1 7">Cell membrane</location>
        <topology evidence="1 7">Multi-pass membrane protein</topology>
    </subcellularLocation>
</comment>
<evidence type="ECO:0000256" key="2">
    <source>
        <dbReference type="ARBA" id="ARBA00007651"/>
    </source>
</evidence>
<keyword evidence="5 7" id="KW-1133">Transmembrane helix</keyword>
<dbReference type="EMBL" id="JAVIJP010000053">
    <property type="protein sequence ID" value="KAL3624998.1"/>
    <property type="molecule type" value="Genomic_DNA"/>
</dbReference>
<dbReference type="InterPro" id="IPR006702">
    <property type="entry name" value="CASP_dom"/>
</dbReference>
<accession>A0ABD3C5D1</accession>
<evidence type="ECO:0000256" key="4">
    <source>
        <dbReference type="ARBA" id="ARBA00022692"/>
    </source>
</evidence>
<evidence type="ECO:0000256" key="3">
    <source>
        <dbReference type="ARBA" id="ARBA00022475"/>
    </source>
</evidence>
<evidence type="ECO:0000313" key="10">
    <source>
        <dbReference type="Proteomes" id="UP001632038"/>
    </source>
</evidence>
<keyword evidence="4 7" id="KW-0812">Transmembrane</keyword>
<evidence type="ECO:0000256" key="5">
    <source>
        <dbReference type="ARBA" id="ARBA00022989"/>
    </source>
</evidence>
<feature type="transmembrane region" description="Helical" evidence="7">
    <location>
        <begin position="138"/>
        <end position="158"/>
    </location>
</feature>
<keyword evidence="6 7" id="KW-0472">Membrane</keyword>
<proteinExistence type="inferred from homology"/>
<feature type="transmembrane region" description="Helical" evidence="7">
    <location>
        <begin position="6"/>
        <end position="27"/>
    </location>
</feature>
<comment type="caution">
    <text evidence="9">The sequence shown here is derived from an EMBL/GenBank/DDBJ whole genome shotgun (WGS) entry which is preliminary data.</text>
</comment>
<protein>
    <recommendedName>
        <fullName evidence="7">CASP-like protein</fullName>
    </recommendedName>
</protein>
<dbReference type="InterPro" id="IPR006459">
    <property type="entry name" value="CASP/CASPL"/>
</dbReference>
<dbReference type="Proteomes" id="UP001632038">
    <property type="component" value="Unassembled WGS sequence"/>
</dbReference>
<feature type="transmembrane region" description="Helical" evidence="7">
    <location>
        <begin position="75"/>
        <end position="101"/>
    </location>
</feature>